<sequence length="229" mass="25452">MASYSDSSTLSKGRQSFDVTPATRGVYARFDKAFAGLSDRDALTRSAITAYPDGSVMEVGRSIKDARYPIKKKKKVIRVDVKMSAFWAKPKPTSTPASPVSVCYYMTAANPKFTGVAAVLNRIAAKAATKATVMPLISMKERVEKVLADYDPDAGSVPLAEVAFKGFNHNGEYDPSKLTEMDKAKKEEAEKLQHEWWMGRMNPKNKWVEMLKEDESRLDNGISGYHVNR</sequence>
<accession>A0ABQ6MUF9</accession>
<organism evidence="1 2">
    <name type="scientific">Tetraparma gracilis</name>
    <dbReference type="NCBI Taxonomy" id="2962635"/>
    <lineage>
        <taxon>Eukaryota</taxon>
        <taxon>Sar</taxon>
        <taxon>Stramenopiles</taxon>
        <taxon>Ochrophyta</taxon>
        <taxon>Bolidophyceae</taxon>
        <taxon>Parmales</taxon>
        <taxon>Triparmaceae</taxon>
        <taxon>Tetraparma</taxon>
    </lineage>
</organism>
<comment type="caution">
    <text evidence="1">The sequence shown here is derived from an EMBL/GenBank/DDBJ whole genome shotgun (WGS) entry which is preliminary data.</text>
</comment>
<dbReference type="Proteomes" id="UP001165060">
    <property type="component" value="Unassembled WGS sequence"/>
</dbReference>
<name>A0ABQ6MUF9_9STRA</name>
<reference evidence="1 2" key="1">
    <citation type="journal article" date="2023" name="Commun. Biol.">
        <title>Genome analysis of Parmales, the sister group of diatoms, reveals the evolutionary specialization of diatoms from phago-mixotrophs to photoautotrophs.</title>
        <authorList>
            <person name="Ban H."/>
            <person name="Sato S."/>
            <person name="Yoshikawa S."/>
            <person name="Yamada K."/>
            <person name="Nakamura Y."/>
            <person name="Ichinomiya M."/>
            <person name="Sato N."/>
            <person name="Blanc-Mathieu R."/>
            <person name="Endo H."/>
            <person name="Kuwata A."/>
            <person name="Ogata H."/>
        </authorList>
    </citation>
    <scope>NUCLEOTIDE SEQUENCE [LARGE SCALE GENOMIC DNA]</scope>
</reference>
<evidence type="ECO:0000313" key="2">
    <source>
        <dbReference type="Proteomes" id="UP001165060"/>
    </source>
</evidence>
<dbReference type="EMBL" id="BRYB01001743">
    <property type="protein sequence ID" value="GMI32629.1"/>
    <property type="molecule type" value="Genomic_DNA"/>
</dbReference>
<dbReference type="InterPro" id="IPR023393">
    <property type="entry name" value="START-like_dom_sf"/>
</dbReference>
<gene>
    <name evidence="1" type="ORF">TeGR_g3095</name>
</gene>
<evidence type="ECO:0000313" key="1">
    <source>
        <dbReference type="EMBL" id="GMI32629.1"/>
    </source>
</evidence>
<keyword evidence="2" id="KW-1185">Reference proteome</keyword>
<dbReference type="SUPFAM" id="SSF55961">
    <property type="entry name" value="Bet v1-like"/>
    <property type="match status" value="1"/>
</dbReference>
<protein>
    <submittedName>
        <fullName evidence="1">Uncharacterized protein</fullName>
    </submittedName>
</protein>
<proteinExistence type="predicted"/>
<dbReference type="Gene3D" id="3.30.530.20">
    <property type="match status" value="1"/>
</dbReference>